<reference evidence="8" key="1">
    <citation type="submission" date="2022-04" db="EMBL/GenBank/DDBJ databases">
        <title>Whole genome sequence of Sphaerotilus sp. FB-5.</title>
        <authorList>
            <person name="Takeda M."/>
            <person name="Narihara S."/>
            <person name="Akimoto M."/>
            <person name="Akimoto R."/>
            <person name="Nishiyashiki S."/>
            <person name="Murakami T."/>
        </authorList>
    </citation>
    <scope>NUCLEOTIDE SEQUENCE</scope>
    <source>
        <strain evidence="8">FB-5</strain>
    </source>
</reference>
<evidence type="ECO:0000256" key="3">
    <source>
        <dbReference type="ARBA" id="ARBA00022475"/>
    </source>
</evidence>
<comment type="similarity">
    <text evidence="2">Belongs to the Rht family.</text>
</comment>
<evidence type="ECO:0000256" key="7">
    <source>
        <dbReference type="SAM" id="Phobius"/>
    </source>
</evidence>
<evidence type="ECO:0000256" key="4">
    <source>
        <dbReference type="ARBA" id="ARBA00022692"/>
    </source>
</evidence>
<accession>A0ABN6PSP0</accession>
<comment type="subcellular location">
    <subcellularLocation>
        <location evidence="1">Cell membrane</location>
        <topology evidence="1">Multi-pass membrane protein</topology>
    </subcellularLocation>
</comment>
<evidence type="ECO:0000313" key="8">
    <source>
        <dbReference type="EMBL" id="BDI07412.1"/>
    </source>
</evidence>
<proteinExistence type="inferred from homology"/>
<keyword evidence="4 7" id="KW-0812">Transmembrane</keyword>
<feature type="transmembrane region" description="Helical" evidence="7">
    <location>
        <begin position="40"/>
        <end position="64"/>
    </location>
</feature>
<dbReference type="PANTHER" id="PTHR30086">
    <property type="entry name" value="ARGININE EXPORTER PROTEIN ARGO"/>
    <property type="match status" value="1"/>
</dbReference>
<gene>
    <name evidence="8" type="ORF">CATMQ487_43820</name>
</gene>
<dbReference type="EMBL" id="AP025730">
    <property type="protein sequence ID" value="BDI07412.1"/>
    <property type="molecule type" value="Genomic_DNA"/>
</dbReference>
<name>A0ABN6PSP0_9BURK</name>
<feature type="transmembrane region" description="Helical" evidence="7">
    <location>
        <begin position="70"/>
        <end position="88"/>
    </location>
</feature>
<evidence type="ECO:0000256" key="1">
    <source>
        <dbReference type="ARBA" id="ARBA00004651"/>
    </source>
</evidence>
<evidence type="ECO:0000256" key="5">
    <source>
        <dbReference type="ARBA" id="ARBA00022989"/>
    </source>
</evidence>
<keyword evidence="3" id="KW-1003">Cell membrane</keyword>
<keyword evidence="9" id="KW-1185">Reference proteome</keyword>
<organism evidence="8 9">
    <name type="scientific">Sphaerotilus microaerophilus</name>
    <dbReference type="NCBI Taxonomy" id="2914710"/>
    <lineage>
        <taxon>Bacteria</taxon>
        <taxon>Pseudomonadati</taxon>
        <taxon>Pseudomonadota</taxon>
        <taxon>Betaproteobacteria</taxon>
        <taxon>Burkholderiales</taxon>
        <taxon>Sphaerotilaceae</taxon>
        <taxon>Sphaerotilus</taxon>
    </lineage>
</organism>
<dbReference type="PANTHER" id="PTHR30086:SF14">
    <property type="entry name" value="HOMOSERINE_HOMOSERINE LACTONE EFFLUX PROTEIN"/>
    <property type="match status" value="1"/>
</dbReference>
<feature type="transmembrane region" description="Helical" evidence="7">
    <location>
        <begin position="156"/>
        <end position="179"/>
    </location>
</feature>
<evidence type="ECO:0000256" key="2">
    <source>
        <dbReference type="ARBA" id="ARBA00007928"/>
    </source>
</evidence>
<sequence>MDWSTWLAFFAASWAISLSPGAGAVAAMSAGLSHGFMRGYAMTLGLVLGIWTQILVVGLGLGALIAASSLGFTLVKWAGAAYLIWLGIQQWRAPAKPMVAEAAPDASGAGVRTRRRELVLRGWMINTVNPKGTVFLLAVVPQFLELAQPLALQYGVIALTLGFTDLVVMAGYTALAARVLRSLREVHHIRVMNRVFGSLFVGAGALLATFKRAA</sequence>
<evidence type="ECO:0000256" key="6">
    <source>
        <dbReference type="ARBA" id="ARBA00023136"/>
    </source>
</evidence>
<protein>
    <submittedName>
        <fullName evidence="8">Threonine transporter RhtB</fullName>
    </submittedName>
</protein>
<keyword evidence="6 7" id="KW-0472">Membrane</keyword>
<dbReference type="InterPro" id="IPR001123">
    <property type="entry name" value="LeuE-type"/>
</dbReference>
<dbReference type="Proteomes" id="UP001057498">
    <property type="component" value="Chromosome"/>
</dbReference>
<dbReference type="Pfam" id="PF01810">
    <property type="entry name" value="LysE"/>
    <property type="match status" value="1"/>
</dbReference>
<evidence type="ECO:0000313" key="9">
    <source>
        <dbReference type="Proteomes" id="UP001057498"/>
    </source>
</evidence>
<feature type="transmembrane region" description="Helical" evidence="7">
    <location>
        <begin position="6"/>
        <end position="28"/>
    </location>
</feature>
<feature type="transmembrane region" description="Helical" evidence="7">
    <location>
        <begin position="123"/>
        <end position="144"/>
    </location>
</feature>
<dbReference type="PIRSF" id="PIRSF006324">
    <property type="entry name" value="LeuE"/>
    <property type="match status" value="1"/>
</dbReference>
<keyword evidence="5 7" id="KW-1133">Transmembrane helix</keyword>
<feature type="transmembrane region" description="Helical" evidence="7">
    <location>
        <begin position="191"/>
        <end position="210"/>
    </location>
</feature>
<dbReference type="RefSeq" id="WP_251970606.1">
    <property type="nucleotide sequence ID" value="NZ_AP025730.1"/>
</dbReference>